<proteinExistence type="inferred from homology"/>
<dbReference type="GO" id="GO:0015740">
    <property type="term" value="P:C4-dicarboxylate transport"/>
    <property type="evidence" value="ECO:0007669"/>
    <property type="project" value="TreeGrafter"/>
</dbReference>
<organism evidence="11 12">
    <name type="scientific">Advenella kashmirensis</name>
    <dbReference type="NCBI Taxonomy" id="310575"/>
    <lineage>
        <taxon>Bacteria</taxon>
        <taxon>Pseudomonadati</taxon>
        <taxon>Pseudomonadota</taxon>
        <taxon>Betaproteobacteria</taxon>
        <taxon>Burkholderiales</taxon>
        <taxon>Alcaligenaceae</taxon>
    </lineage>
</organism>
<reference evidence="11 12" key="1">
    <citation type="journal article" date="2018" name="Nat. Biotechnol.">
        <title>A standardized bacterial taxonomy based on genome phylogeny substantially revises the tree of life.</title>
        <authorList>
            <person name="Parks D.H."/>
            <person name="Chuvochina M."/>
            <person name="Waite D.W."/>
            <person name="Rinke C."/>
            <person name="Skarshewski A."/>
            <person name="Chaumeil P.A."/>
            <person name="Hugenholtz P."/>
        </authorList>
    </citation>
    <scope>NUCLEOTIDE SEQUENCE [LARGE SCALE GENOMIC DNA]</scope>
    <source>
        <strain evidence="11">UBA10707</strain>
    </source>
</reference>
<evidence type="ECO:0000259" key="10">
    <source>
        <dbReference type="Pfam" id="PF04290"/>
    </source>
</evidence>
<name>A0A356LFZ7_9BURK</name>
<dbReference type="GO" id="GO:0022857">
    <property type="term" value="F:transmembrane transporter activity"/>
    <property type="evidence" value="ECO:0007669"/>
    <property type="project" value="UniProtKB-UniRule"/>
</dbReference>
<comment type="caution">
    <text evidence="11">The sequence shown here is derived from an EMBL/GenBank/DDBJ whole genome shotgun (WGS) entry which is preliminary data.</text>
</comment>
<evidence type="ECO:0000256" key="6">
    <source>
        <dbReference type="ARBA" id="ARBA00022989"/>
    </source>
</evidence>
<comment type="similarity">
    <text evidence="8 9">Belongs to the TRAP transporter small permease family.</text>
</comment>
<gene>
    <name evidence="11" type="ORF">DD666_11055</name>
</gene>
<accession>A0A356LFZ7</accession>
<evidence type="ECO:0000256" key="8">
    <source>
        <dbReference type="ARBA" id="ARBA00038436"/>
    </source>
</evidence>
<evidence type="ECO:0000256" key="1">
    <source>
        <dbReference type="ARBA" id="ARBA00004429"/>
    </source>
</evidence>
<dbReference type="EMBL" id="DOEK01000028">
    <property type="protein sequence ID" value="HBP29940.1"/>
    <property type="molecule type" value="Genomic_DNA"/>
</dbReference>
<protein>
    <recommendedName>
        <fullName evidence="9">TRAP transporter small permease protein</fullName>
    </recommendedName>
</protein>
<evidence type="ECO:0000313" key="12">
    <source>
        <dbReference type="Proteomes" id="UP000264036"/>
    </source>
</evidence>
<keyword evidence="4 9" id="KW-0997">Cell inner membrane</keyword>
<feature type="domain" description="Tripartite ATP-independent periplasmic transporters DctQ component" evidence="10">
    <location>
        <begin position="21"/>
        <end position="152"/>
    </location>
</feature>
<keyword evidence="6 9" id="KW-1133">Transmembrane helix</keyword>
<comment type="subcellular location">
    <subcellularLocation>
        <location evidence="1 9">Cell inner membrane</location>
        <topology evidence="1 9">Multi-pass membrane protein</topology>
    </subcellularLocation>
</comment>
<evidence type="ECO:0000313" key="11">
    <source>
        <dbReference type="EMBL" id="HBP29940.1"/>
    </source>
</evidence>
<dbReference type="InterPro" id="IPR055348">
    <property type="entry name" value="DctQ"/>
</dbReference>
<dbReference type="Proteomes" id="UP000264036">
    <property type="component" value="Unassembled WGS sequence"/>
</dbReference>
<evidence type="ECO:0000256" key="7">
    <source>
        <dbReference type="ARBA" id="ARBA00023136"/>
    </source>
</evidence>
<feature type="transmembrane region" description="Helical" evidence="9">
    <location>
        <begin position="126"/>
        <end position="148"/>
    </location>
</feature>
<evidence type="ECO:0000256" key="9">
    <source>
        <dbReference type="RuleBase" id="RU369079"/>
    </source>
</evidence>
<dbReference type="Pfam" id="PF04290">
    <property type="entry name" value="DctQ"/>
    <property type="match status" value="1"/>
</dbReference>
<evidence type="ECO:0000256" key="2">
    <source>
        <dbReference type="ARBA" id="ARBA00022448"/>
    </source>
</evidence>
<dbReference type="GO" id="GO:0005886">
    <property type="term" value="C:plasma membrane"/>
    <property type="evidence" value="ECO:0007669"/>
    <property type="project" value="UniProtKB-SubCell"/>
</dbReference>
<dbReference type="AlphaFoldDB" id="A0A356LFZ7"/>
<feature type="transmembrane region" description="Helical" evidence="9">
    <location>
        <begin position="84"/>
        <end position="106"/>
    </location>
</feature>
<evidence type="ECO:0000256" key="4">
    <source>
        <dbReference type="ARBA" id="ARBA00022519"/>
    </source>
</evidence>
<comment type="function">
    <text evidence="9">Part of the tripartite ATP-independent periplasmic (TRAP) transport system.</text>
</comment>
<feature type="transmembrane region" description="Helical" evidence="9">
    <location>
        <begin position="41"/>
        <end position="63"/>
    </location>
</feature>
<dbReference type="PANTHER" id="PTHR35011:SF2">
    <property type="entry name" value="2,3-DIKETO-L-GULONATE TRAP TRANSPORTER SMALL PERMEASE PROTEIN YIAM"/>
    <property type="match status" value="1"/>
</dbReference>
<comment type="subunit">
    <text evidence="9">The complex comprises the extracytoplasmic solute receptor protein and the two transmembrane proteins.</text>
</comment>
<keyword evidence="2 9" id="KW-0813">Transport</keyword>
<feature type="transmembrane region" description="Helical" evidence="9">
    <location>
        <begin position="12"/>
        <end position="35"/>
    </location>
</feature>
<keyword evidence="7 9" id="KW-0472">Membrane</keyword>
<evidence type="ECO:0000256" key="5">
    <source>
        <dbReference type="ARBA" id="ARBA00022692"/>
    </source>
</evidence>
<keyword evidence="5 9" id="KW-0812">Transmembrane</keyword>
<evidence type="ECO:0000256" key="3">
    <source>
        <dbReference type="ARBA" id="ARBA00022475"/>
    </source>
</evidence>
<dbReference type="PANTHER" id="PTHR35011">
    <property type="entry name" value="2,3-DIKETO-L-GULONATE TRAP TRANSPORTER SMALL PERMEASE PROTEIN YIAM"/>
    <property type="match status" value="1"/>
</dbReference>
<keyword evidence="3" id="KW-1003">Cell membrane</keyword>
<dbReference type="InterPro" id="IPR007387">
    <property type="entry name" value="TRAP_DctQ"/>
</dbReference>
<sequence>MNANWFHRLEEGLIAFLLAAMTLITFAQVIARYVFNYSFTWALELAMFIFGGLIFLGLSYGVRIKAHIGVDALVKALPKKAARVTGIAACVLCLIYTVIVFYGAWIYVDKMYTIGILAQDMPVPQWIPRLVLPVGFALLFIRFAEILLEMLRGRRAQLLGDEAEEALKHASDDTSMIDQEVK</sequence>